<organism evidence="2 3">
    <name type="scientific">Tachysurus vachellii</name>
    <name type="common">Darkbarbel catfish</name>
    <name type="synonym">Pelteobagrus vachellii</name>
    <dbReference type="NCBI Taxonomy" id="175792"/>
    <lineage>
        <taxon>Eukaryota</taxon>
        <taxon>Metazoa</taxon>
        <taxon>Chordata</taxon>
        <taxon>Craniata</taxon>
        <taxon>Vertebrata</taxon>
        <taxon>Euteleostomi</taxon>
        <taxon>Actinopterygii</taxon>
        <taxon>Neopterygii</taxon>
        <taxon>Teleostei</taxon>
        <taxon>Ostariophysi</taxon>
        <taxon>Siluriformes</taxon>
        <taxon>Bagridae</taxon>
        <taxon>Tachysurus</taxon>
    </lineage>
</organism>
<sequence>MVQLQVAMSQRCGQAKAEPESRNEQPSLWAALWNRETGGGLMDPPFNVKAKGSDHDGGRKYMFHDRFSIILHGELP</sequence>
<gene>
    <name evidence="2" type="ORF">Q7C36_012045</name>
</gene>
<dbReference type="EMBL" id="JAVHJS010000011">
    <property type="protein sequence ID" value="KAK2843830.1"/>
    <property type="molecule type" value="Genomic_DNA"/>
</dbReference>
<name>A0AA88MRV8_TACVA</name>
<evidence type="ECO:0000256" key="1">
    <source>
        <dbReference type="SAM" id="MobiDB-lite"/>
    </source>
</evidence>
<reference evidence="2" key="1">
    <citation type="submission" date="2023-08" db="EMBL/GenBank/DDBJ databases">
        <title>Pelteobagrus vachellii genome.</title>
        <authorList>
            <person name="Liu H."/>
        </authorList>
    </citation>
    <scope>NUCLEOTIDE SEQUENCE</scope>
    <source>
        <strain evidence="2">PRFRI_2022a</strain>
        <tissue evidence="2">Muscle</tissue>
    </source>
</reference>
<dbReference type="AlphaFoldDB" id="A0AA88MRV8"/>
<dbReference type="Proteomes" id="UP001187315">
    <property type="component" value="Unassembled WGS sequence"/>
</dbReference>
<keyword evidence="3" id="KW-1185">Reference proteome</keyword>
<proteinExistence type="predicted"/>
<accession>A0AA88MRV8</accession>
<comment type="caution">
    <text evidence="2">The sequence shown here is derived from an EMBL/GenBank/DDBJ whole genome shotgun (WGS) entry which is preliminary data.</text>
</comment>
<evidence type="ECO:0000313" key="3">
    <source>
        <dbReference type="Proteomes" id="UP001187315"/>
    </source>
</evidence>
<evidence type="ECO:0000313" key="2">
    <source>
        <dbReference type="EMBL" id="KAK2843830.1"/>
    </source>
</evidence>
<feature type="compositionally biased region" description="Polar residues" evidence="1">
    <location>
        <begin position="1"/>
        <end position="12"/>
    </location>
</feature>
<protein>
    <submittedName>
        <fullName evidence="2">Uncharacterized protein</fullName>
    </submittedName>
</protein>
<feature type="region of interest" description="Disordered" evidence="1">
    <location>
        <begin position="1"/>
        <end position="26"/>
    </location>
</feature>